<gene>
    <name evidence="1" type="ORF">CRYO30217_00125</name>
</gene>
<evidence type="ECO:0000313" key="1">
    <source>
        <dbReference type="EMBL" id="CAG5076510.1"/>
    </source>
</evidence>
<protein>
    <submittedName>
        <fullName evidence="1">Uncharacterized protein</fullName>
    </submittedName>
</protein>
<dbReference type="RefSeq" id="WP_258540370.1">
    <property type="nucleotide sequence ID" value="NZ_OU015584.1"/>
</dbReference>
<organism evidence="1 2">
    <name type="scientific">Parvicella tangerina</name>
    <dbReference type="NCBI Taxonomy" id="2829795"/>
    <lineage>
        <taxon>Bacteria</taxon>
        <taxon>Pseudomonadati</taxon>
        <taxon>Bacteroidota</taxon>
        <taxon>Flavobacteriia</taxon>
        <taxon>Flavobacteriales</taxon>
        <taxon>Parvicellaceae</taxon>
        <taxon>Parvicella</taxon>
    </lineage>
</organism>
<name>A0A916NEM1_9FLAO</name>
<proteinExistence type="predicted"/>
<evidence type="ECO:0000313" key="2">
    <source>
        <dbReference type="Proteomes" id="UP000683507"/>
    </source>
</evidence>
<dbReference type="Proteomes" id="UP000683507">
    <property type="component" value="Chromosome"/>
</dbReference>
<dbReference type="AlphaFoldDB" id="A0A916NEM1"/>
<accession>A0A916NEM1</accession>
<dbReference type="KEGG" id="ptan:CRYO30217_00125"/>
<keyword evidence="2" id="KW-1185">Reference proteome</keyword>
<dbReference type="EMBL" id="OU015584">
    <property type="protein sequence ID" value="CAG5076510.1"/>
    <property type="molecule type" value="Genomic_DNA"/>
</dbReference>
<sequence>MKLLIVLFILYPFGFLFAQTLQGVPLDPCYALNEYHILVDKGVSCDSAYTYYIRHNADKNNDSIIDYGSSYELVGQDENGQDLVLLRSEYENYEQRYAIYNLTTGKRIAEVHGEPEDIIYHSEDQVIILNHYENHSGFLLSSLGDTLLTKRGTFFSKCDLGYYTISNQEDETFYNKKGEAIKTLKNFDLYQQVGPNDYLGWHTHKETNMTAPLIVDSTGKILFIDECGYGIVEVRTSPYSNQPILLAQGFCDIDDSFTIIQKKKGKWKMPLYKLSSKEYFTNILPLNDTSLYSGGEINNKTPYYYTTDGYENSTIRDKKGNVILQLETTKSFQKIVADEHFVYGYENDYFSLFDLSGNSLLATNTYEKLPLDESIEDAGFYAFQEKEDEYNTVYLYHTTSGELRSFHNNSHELTDLETIKTFFKELEPVNY</sequence>
<reference evidence="1" key="1">
    <citation type="submission" date="2021-04" db="EMBL/GenBank/DDBJ databases">
        <authorList>
            <person name="Rodrigo-Torres L."/>
            <person name="Arahal R. D."/>
            <person name="Lucena T."/>
        </authorList>
    </citation>
    <scope>NUCLEOTIDE SEQUENCE</scope>
    <source>
        <strain evidence="1">AS29M-1</strain>
    </source>
</reference>